<dbReference type="AlphaFoldDB" id="A0AAJ2NSU6"/>
<reference evidence="1" key="1">
    <citation type="submission" date="2023-10" db="EMBL/GenBank/DDBJ databases">
        <title>Screening of Alkalihalophilus pseudofirmusBZ-TG-HK211 and Its Alleviation of Salt Stress on Rapeseed Growth.</title>
        <authorList>
            <person name="Zhao B."/>
            <person name="Guo T."/>
        </authorList>
    </citation>
    <scope>NUCLEOTIDE SEQUENCE</scope>
    <source>
        <strain evidence="1">BZ-TG-HK211</strain>
    </source>
</reference>
<dbReference type="EMBL" id="JAWJAY010000464">
    <property type="protein sequence ID" value="MDV2887783.1"/>
    <property type="molecule type" value="Genomic_DNA"/>
</dbReference>
<organism evidence="1 2">
    <name type="scientific">Alkalihalophilus pseudofirmus</name>
    <name type="common">Bacillus pseudofirmus</name>
    <dbReference type="NCBI Taxonomy" id="79885"/>
    <lineage>
        <taxon>Bacteria</taxon>
        <taxon>Bacillati</taxon>
        <taxon>Bacillota</taxon>
        <taxon>Bacilli</taxon>
        <taxon>Bacillales</taxon>
        <taxon>Bacillaceae</taxon>
        <taxon>Alkalihalophilus</taxon>
    </lineage>
</organism>
<gene>
    <name evidence="1" type="ORF">RYX45_21690</name>
</gene>
<feature type="non-terminal residue" evidence="1">
    <location>
        <position position="92"/>
    </location>
</feature>
<name>A0AAJ2NSU6_ALKPS</name>
<protein>
    <submittedName>
        <fullName evidence="1">Uncharacterized protein</fullName>
    </submittedName>
</protein>
<dbReference type="RefSeq" id="WP_323467939.1">
    <property type="nucleotide sequence ID" value="NZ_JAWJAY010000464.1"/>
</dbReference>
<accession>A0AAJ2NSU6</accession>
<comment type="caution">
    <text evidence="1">The sequence shown here is derived from an EMBL/GenBank/DDBJ whole genome shotgun (WGS) entry which is preliminary data.</text>
</comment>
<dbReference type="Proteomes" id="UP001285636">
    <property type="component" value="Unassembled WGS sequence"/>
</dbReference>
<sequence length="92" mass="10881">KFDRKHCSVDWDYLFGLMTRCLTCKFSGHNQLKAPYLQLATALFRGKIVDYEKFLWMELLDVLKGQKQNFVVQFPSFISMCMIDVFDKDSLK</sequence>
<evidence type="ECO:0000313" key="2">
    <source>
        <dbReference type="Proteomes" id="UP001285636"/>
    </source>
</evidence>
<feature type="non-terminal residue" evidence="1">
    <location>
        <position position="1"/>
    </location>
</feature>
<proteinExistence type="predicted"/>
<evidence type="ECO:0000313" key="1">
    <source>
        <dbReference type="EMBL" id="MDV2887783.1"/>
    </source>
</evidence>